<dbReference type="EMBL" id="VLKY01000007">
    <property type="protein sequence ID" value="TWI53821.1"/>
    <property type="molecule type" value="Genomic_DNA"/>
</dbReference>
<dbReference type="Proteomes" id="UP000316905">
    <property type="component" value="Unassembled WGS sequence"/>
</dbReference>
<sequence length="53" mass="5934">MGGVPCVSLSVLRFPIELPQDLSEGAADAFMQTLAWALTTYDKIVHSQRYQDY</sequence>
<accession>A0A562QAN6</accession>
<evidence type="ECO:0000313" key="2">
    <source>
        <dbReference type="Proteomes" id="UP000316905"/>
    </source>
</evidence>
<protein>
    <submittedName>
        <fullName evidence="1">Uncharacterized protein</fullName>
    </submittedName>
</protein>
<keyword evidence="2" id="KW-1185">Reference proteome</keyword>
<organism evidence="1 2">
    <name type="scientific">Pseudomonas duriflava</name>
    <dbReference type="NCBI Taxonomy" id="459528"/>
    <lineage>
        <taxon>Bacteria</taxon>
        <taxon>Pseudomonadati</taxon>
        <taxon>Pseudomonadota</taxon>
        <taxon>Gammaproteobacteria</taxon>
        <taxon>Pseudomonadales</taxon>
        <taxon>Pseudomonadaceae</taxon>
        <taxon>Pseudomonas</taxon>
    </lineage>
</organism>
<proteinExistence type="predicted"/>
<gene>
    <name evidence="1" type="ORF">IQ22_02431</name>
</gene>
<evidence type="ECO:0000313" key="1">
    <source>
        <dbReference type="EMBL" id="TWI53821.1"/>
    </source>
</evidence>
<dbReference type="AlphaFoldDB" id="A0A562QAN6"/>
<reference evidence="1 2" key="1">
    <citation type="journal article" date="2015" name="Stand. Genomic Sci.">
        <title>Genomic Encyclopedia of Bacterial and Archaeal Type Strains, Phase III: the genomes of soil and plant-associated and newly described type strains.</title>
        <authorList>
            <person name="Whitman W.B."/>
            <person name="Woyke T."/>
            <person name="Klenk H.P."/>
            <person name="Zhou Y."/>
            <person name="Lilburn T.G."/>
            <person name="Beck B.J."/>
            <person name="De Vos P."/>
            <person name="Vandamme P."/>
            <person name="Eisen J.A."/>
            <person name="Garrity G."/>
            <person name="Hugenholtz P."/>
            <person name="Kyrpides N.C."/>
        </authorList>
    </citation>
    <scope>NUCLEOTIDE SEQUENCE [LARGE SCALE GENOMIC DNA]</scope>
    <source>
        <strain evidence="1 2">CGMCC 1.6858</strain>
    </source>
</reference>
<comment type="caution">
    <text evidence="1">The sequence shown here is derived from an EMBL/GenBank/DDBJ whole genome shotgun (WGS) entry which is preliminary data.</text>
</comment>
<name>A0A562QAN6_9PSED</name>